<dbReference type="EMBL" id="BJTG01000008">
    <property type="protein sequence ID" value="GEJ58580.1"/>
    <property type="molecule type" value="Genomic_DNA"/>
</dbReference>
<feature type="transmembrane region" description="Helical" evidence="1">
    <location>
        <begin position="184"/>
        <end position="203"/>
    </location>
</feature>
<dbReference type="AlphaFoldDB" id="A0A7I9VR38"/>
<accession>A0A7I9VR38</accession>
<dbReference type="Proteomes" id="UP000503640">
    <property type="component" value="Unassembled WGS sequence"/>
</dbReference>
<proteinExistence type="predicted"/>
<evidence type="ECO:0000313" key="2">
    <source>
        <dbReference type="EMBL" id="GEJ58580.1"/>
    </source>
</evidence>
<evidence type="ECO:0000256" key="1">
    <source>
        <dbReference type="SAM" id="Phobius"/>
    </source>
</evidence>
<evidence type="ECO:0000313" key="3">
    <source>
        <dbReference type="Proteomes" id="UP000503640"/>
    </source>
</evidence>
<gene>
    <name evidence="2" type="ORF">AMYX_33210</name>
</gene>
<keyword evidence="1" id="KW-0472">Membrane</keyword>
<sequence length="204" mass="21577">MGSLAGRWSRRLVEVGPWLVLPAVAIVIAARWDAWPRVYPVHFGLREPARLVERSMRSVAAPLAVAAALLAWLEAVRAHVLRYADPTLDRGRTLRLVASGLRAVQWTLAVMSGAVALPSAHPALAAVAWGAALTLVPLSLAVGEARGAAPAPRGRPPPGGWLYVPRAIGFGLAIARGHPAAQRAWLLLLGPPLAILALARLFLA</sequence>
<name>A0A7I9VR38_9BACT</name>
<reference evidence="3" key="1">
    <citation type="journal article" date="2020" name="Appl. Environ. Microbiol.">
        <title>Diazotrophic Anaeromyxobacter Isolates from Soils.</title>
        <authorList>
            <person name="Masuda Y."/>
            <person name="Yamanaka H."/>
            <person name="Xu Z.X."/>
            <person name="Shiratori Y."/>
            <person name="Aono T."/>
            <person name="Amachi S."/>
            <person name="Senoo K."/>
            <person name="Itoh H."/>
        </authorList>
    </citation>
    <scope>NUCLEOTIDE SEQUENCE [LARGE SCALE GENOMIC DNA]</scope>
    <source>
        <strain evidence="3">R267</strain>
    </source>
</reference>
<keyword evidence="3" id="KW-1185">Reference proteome</keyword>
<organism evidence="2 3">
    <name type="scientific">Anaeromyxobacter diazotrophicus</name>
    <dbReference type="NCBI Taxonomy" id="2590199"/>
    <lineage>
        <taxon>Bacteria</taxon>
        <taxon>Pseudomonadati</taxon>
        <taxon>Myxococcota</taxon>
        <taxon>Myxococcia</taxon>
        <taxon>Myxococcales</taxon>
        <taxon>Cystobacterineae</taxon>
        <taxon>Anaeromyxobacteraceae</taxon>
        <taxon>Anaeromyxobacter</taxon>
    </lineage>
</organism>
<dbReference type="RefSeq" id="WP_176067269.1">
    <property type="nucleotide sequence ID" value="NZ_BJTG01000008.1"/>
</dbReference>
<protein>
    <recommendedName>
        <fullName evidence="4">DUF1648 domain-containing protein</fullName>
    </recommendedName>
</protein>
<feature type="transmembrane region" description="Helical" evidence="1">
    <location>
        <begin position="12"/>
        <end position="35"/>
    </location>
</feature>
<keyword evidence="1" id="KW-1133">Transmembrane helix</keyword>
<comment type="caution">
    <text evidence="2">The sequence shown here is derived from an EMBL/GenBank/DDBJ whole genome shotgun (WGS) entry which is preliminary data.</text>
</comment>
<feature type="transmembrane region" description="Helical" evidence="1">
    <location>
        <begin position="94"/>
        <end position="117"/>
    </location>
</feature>
<keyword evidence="1" id="KW-0812">Transmembrane</keyword>
<feature type="transmembrane region" description="Helical" evidence="1">
    <location>
        <begin position="123"/>
        <end position="143"/>
    </location>
</feature>
<feature type="transmembrane region" description="Helical" evidence="1">
    <location>
        <begin position="55"/>
        <end position="73"/>
    </location>
</feature>
<evidence type="ECO:0008006" key="4">
    <source>
        <dbReference type="Google" id="ProtNLM"/>
    </source>
</evidence>